<feature type="compositionally biased region" description="Basic and acidic residues" evidence="1">
    <location>
        <begin position="184"/>
        <end position="197"/>
    </location>
</feature>
<feature type="compositionally biased region" description="Basic and acidic residues" evidence="1">
    <location>
        <begin position="110"/>
        <end position="140"/>
    </location>
</feature>
<gene>
    <name evidence="2" type="ORF">STAS_35637</name>
</gene>
<organism evidence="2 3">
    <name type="scientific">Striga asiatica</name>
    <name type="common">Asiatic witchweed</name>
    <name type="synonym">Buchnera asiatica</name>
    <dbReference type="NCBI Taxonomy" id="4170"/>
    <lineage>
        <taxon>Eukaryota</taxon>
        <taxon>Viridiplantae</taxon>
        <taxon>Streptophyta</taxon>
        <taxon>Embryophyta</taxon>
        <taxon>Tracheophyta</taxon>
        <taxon>Spermatophyta</taxon>
        <taxon>Magnoliopsida</taxon>
        <taxon>eudicotyledons</taxon>
        <taxon>Gunneridae</taxon>
        <taxon>Pentapetalae</taxon>
        <taxon>asterids</taxon>
        <taxon>lamiids</taxon>
        <taxon>Lamiales</taxon>
        <taxon>Orobanchaceae</taxon>
        <taxon>Buchnereae</taxon>
        <taxon>Striga</taxon>
    </lineage>
</organism>
<keyword evidence="3" id="KW-1185">Reference proteome</keyword>
<comment type="caution">
    <text evidence="2">The sequence shown here is derived from an EMBL/GenBank/DDBJ whole genome shotgun (WGS) entry which is preliminary data.</text>
</comment>
<feature type="non-terminal residue" evidence="2">
    <location>
        <position position="1"/>
    </location>
</feature>
<reference evidence="3" key="1">
    <citation type="journal article" date="2019" name="Curr. Biol.">
        <title>Genome Sequence of Striga asiatica Provides Insight into the Evolution of Plant Parasitism.</title>
        <authorList>
            <person name="Yoshida S."/>
            <person name="Kim S."/>
            <person name="Wafula E.K."/>
            <person name="Tanskanen J."/>
            <person name="Kim Y.M."/>
            <person name="Honaas L."/>
            <person name="Yang Z."/>
            <person name="Spallek T."/>
            <person name="Conn C.E."/>
            <person name="Ichihashi Y."/>
            <person name="Cheong K."/>
            <person name="Cui S."/>
            <person name="Der J.P."/>
            <person name="Gundlach H."/>
            <person name="Jiao Y."/>
            <person name="Hori C."/>
            <person name="Ishida J.K."/>
            <person name="Kasahara H."/>
            <person name="Kiba T."/>
            <person name="Kim M.S."/>
            <person name="Koo N."/>
            <person name="Laohavisit A."/>
            <person name="Lee Y.H."/>
            <person name="Lumba S."/>
            <person name="McCourt P."/>
            <person name="Mortimer J.C."/>
            <person name="Mutuku J.M."/>
            <person name="Nomura T."/>
            <person name="Sasaki-Sekimoto Y."/>
            <person name="Seto Y."/>
            <person name="Wang Y."/>
            <person name="Wakatake T."/>
            <person name="Sakakibara H."/>
            <person name="Demura T."/>
            <person name="Yamaguchi S."/>
            <person name="Yoneyama K."/>
            <person name="Manabe R.I."/>
            <person name="Nelson D.C."/>
            <person name="Schulman A.H."/>
            <person name="Timko M.P."/>
            <person name="dePamphilis C.W."/>
            <person name="Choi D."/>
            <person name="Shirasu K."/>
        </authorList>
    </citation>
    <scope>NUCLEOTIDE SEQUENCE [LARGE SCALE GENOMIC DNA]</scope>
    <source>
        <strain evidence="3">cv. UVA1</strain>
    </source>
</reference>
<dbReference type="EMBL" id="BKCP01013625">
    <property type="protein sequence ID" value="GER57805.1"/>
    <property type="molecule type" value="Genomic_DNA"/>
</dbReference>
<name>A0A5A7RKP4_STRAF</name>
<evidence type="ECO:0000313" key="2">
    <source>
        <dbReference type="EMBL" id="GER57805.1"/>
    </source>
</evidence>
<feature type="region of interest" description="Disordered" evidence="1">
    <location>
        <begin position="110"/>
        <end position="233"/>
    </location>
</feature>
<dbReference type="Proteomes" id="UP000325081">
    <property type="component" value="Unassembled WGS sequence"/>
</dbReference>
<protein>
    <submittedName>
        <fullName evidence="2">Phytochrome and flowering time regulatory protein</fullName>
    </submittedName>
</protein>
<evidence type="ECO:0000256" key="1">
    <source>
        <dbReference type="SAM" id="MobiDB-lite"/>
    </source>
</evidence>
<accession>A0A5A7RKP4</accession>
<dbReference type="AlphaFoldDB" id="A0A5A7RKP4"/>
<proteinExistence type="predicted"/>
<evidence type="ECO:0000313" key="3">
    <source>
        <dbReference type="Proteomes" id="UP000325081"/>
    </source>
</evidence>
<sequence>QQKPHAYLHHKKIVQNWHLGTLATDRDLYGLWIPLHLGTVDSLMRKRTVFEGHCVVNIAHGSDTSLLFLRLLQIAEKAFAASHALAFAPQSSSLLFATAEREAVLAEADAKVGSEVGQDKAKAGAQENEEKGKARDRRIEATATAAEAAHPRSPLPPATFRPPISAVFRLPQPSDRPSPPLTHTHADQHTDTHLDRHSHVRPPHAKTLQPPIRSQPPSPQPSRRDPQLPPASG</sequence>